<feature type="domain" description="Protein kinase" evidence="6">
    <location>
        <begin position="230"/>
        <end position="426"/>
    </location>
</feature>
<dbReference type="Pfam" id="PF00069">
    <property type="entry name" value="Pkinase"/>
    <property type="match status" value="1"/>
</dbReference>
<keyword evidence="4" id="KW-0067">ATP-binding</keyword>
<evidence type="ECO:0000259" key="6">
    <source>
        <dbReference type="PROSITE" id="PS50011"/>
    </source>
</evidence>
<dbReference type="InterPro" id="IPR000719">
    <property type="entry name" value="Prot_kinase_dom"/>
</dbReference>
<feature type="transmembrane region" description="Helical" evidence="5">
    <location>
        <begin position="77"/>
        <end position="97"/>
    </location>
</feature>
<keyword evidence="5" id="KW-1133">Transmembrane helix</keyword>
<organism evidence="7">
    <name type="scientific">marine sediment metagenome</name>
    <dbReference type="NCBI Taxonomy" id="412755"/>
    <lineage>
        <taxon>unclassified sequences</taxon>
        <taxon>metagenomes</taxon>
        <taxon>ecological metagenomes</taxon>
    </lineage>
</organism>
<dbReference type="Gene3D" id="3.30.200.20">
    <property type="entry name" value="Phosphorylase Kinase, domain 1"/>
    <property type="match status" value="1"/>
</dbReference>
<dbReference type="Gene3D" id="1.10.510.10">
    <property type="entry name" value="Transferase(Phosphotransferase) domain 1"/>
    <property type="match status" value="1"/>
</dbReference>
<dbReference type="EMBL" id="LAZR01049503">
    <property type="protein sequence ID" value="KKK89494.1"/>
    <property type="molecule type" value="Genomic_DNA"/>
</dbReference>
<dbReference type="SUPFAM" id="SSF56112">
    <property type="entry name" value="Protein kinase-like (PK-like)"/>
    <property type="match status" value="1"/>
</dbReference>
<name>A0A0F9BFS9_9ZZZZ</name>
<dbReference type="PANTHER" id="PTHR43289">
    <property type="entry name" value="MITOGEN-ACTIVATED PROTEIN KINASE KINASE KINASE 20-RELATED"/>
    <property type="match status" value="1"/>
</dbReference>
<evidence type="ECO:0000256" key="5">
    <source>
        <dbReference type="SAM" id="Phobius"/>
    </source>
</evidence>
<evidence type="ECO:0000256" key="3">
    <source>
        <dbReference type="ARBA" id="ARBA00022777"/>
    </source>
</evidence>
<proteinExistence type="predicted"/>
<dbReference type="InterPro" id="IPR008271">
    <property type="entry name" value="Ser/Thr_kinase_AS"/>
</dbReference>
<comment type="caution">
    <text evidence="7">The sequence shown here is derived from an EMBL/GenBank/DDBJ whole genome shotgun (WGS) entry which is preliminary data.</text>
</comment>
<keyword evidence="3" id="KW-0418">Kinase</keyword>
<dbReference type="CDD" id="cd14014">
    <property type="entry name" value="STKc_PknB_like"/>
    <property type="match status" value="1"/>
</dbReference>
<evidence type="ECO:0000256" key="4">
    <source>
        <dbReference type="ARBA" id="ARBA00022840"/>
    </source>
</evidence>
<gene>
    <name evidence="7" type="ORF">LCGC14_2732530</name>
</gene>
<keyword evidence="5" id="KW-0812">Transmembrane</keyword>
<dbReference type="GO" id="GO:0004674">
    <property type="term" value="F:protein serine/threonine kinase activity"/>
    <property type="evidence" value="ECO:0007669"/>
    <property type="project" value="TreeGrafter"/>
</dbReference>
<dbReference type="InterPro" id="IPR017441">
    <property type="entry name" value="Protein_kinase_ATP_BS"/>
</dbReference>
<reference evidence="7" key="1">
    <citation type="journal article" date="2015" name="Nature">
        <title>Complex archaea that bridge the gap between prokaryotes and eukaryotes.</title>
        <authorList>
            <person name="Spang A."/>
            <person name="Saw J.H."/>
            <person name="Jorgensen S.L."/>
            <person name="Zaremba-Niedzwiedzka K."/>
            <person name="Martijn J."/>
            <person name="Lind A.E."/>
            <person name="van Eijk R."/>
            <person name="Schleper C."/>
            <person name="Guy L."/>
            <person name="Ettema T.J."/>
        </authorList>
    </citation>
    <scope>NUCLEOTIDE SEQUENCE</scope>
</reference>
<feature type="transmembrane region" description="Helical" evidence="5">
    <location>
        <begin position="51"/>
        <end position="71"/>
    </location>
</feature>
<dbReference type="PROSITE" id="PS00108">
    <property type="entry name" value="PROTEIN_KINASE_ST"/>
    <property type="match status" value="1"/>
</dbReference>
<dbReference type="SMART" id="SM00220">
    <property type="entry name" value="S_TKc"/>
    <property type="match status" value="1"/>
</dbReference>
<evidence type="ECO:0000256" key="1">
    <source>
        <dbReference type="ARBA" id="ARBA00022679"/>
    </source>
</evidence>
<feature type="non-terminal residue" evidence="7">
    <location>
        <position position="426"/>
    </location>
</feature>
<dbReference type="AlphaFoldDB" id="A0A0F9BFS9"/>
<feature type="transmembrane region" description="Helical" evidence="5">
    <location>
        <begin position="25"/>
        <end position="44"/>
    </location>
</feature>
<keyword evidence="2" id="KW-0547">Nucleotide-binding</keyword>
<accession>A0A0F9BFS9</accession>
<evidence type="ECO:0000313" key="7">
    <source>
        <dbReference type="EMBL" id="KKK89494.1"/>
    </source>
</evidence>
<keyword evidence="5" id="KW-0472">Membrane</keyword>
<keyword evidence="1" id="KW-0808">Transferase</keyword>
<dbReference type="PANTHER" id="PTHR43289:SF6">
    <property type="entry name" value="SERINE_THREONINE-PROTEIN KINASE NEKL-3"/>
    <property type="match status" value="1"/>
</dbReference>
<dbReference type="PROSITE" id="PS50011">
    <property type="entry name" value="PROTEIN_KINASE_DOM"/>
    <property type="match status" value="1"/>
</dbReference>
<evidence type="ECO:0000256" key="2">
    <source>
        <dbReference type="ARBA" id="ARBA00022741"/>
    </source>
</evidence>
<feature type="non-terminal residue" evidence="7">
    <location>
        <position position="1"/>
    </location>
</feature>
<dbReference type="GO" id="GO:0005524">
    <property type="term" value="F:ATP binding"/>
    <property type="evidence" value="ECO:0007669"/>
    <property type="project" value="UniProtKB-KW"/>
</dbReference>
<protein>
    <recommendedName>
        <fullName evidence="6">Protein kinase domain-containing protein</fullName>
    </recommendedName>
</protein>
<dbReference type="PROSITE" id="PS00107">
    <property type="entry name" value="PROTEIN_KINASE_ATP"/>
    <property type="match status" value="1"/>
</dbReference>
<dbReference type="InterPro" id="IPR011009">
    <property type="entry name" value="Kinase-like_dom_sf"/>
</dbReference>
<sequence>FPPIEIFANIIDNILNREFISRPDWTSYAEIAALVIFGIVLSFLLPRLKAFPSAVVTVVLLLLWNGAAVFLFTSQGIWMEMTYPTMLLGLGYVVQVTKRFMFTEKRKEKVESDSLETNKMLGLSFQGQGMLDLAYEKFMKVPIDGEDESIKDHLYNLALDFERKRQFNKSVSIYEHIKTAGNFRDIDDKIEKLTKAGDSMIFGSGKLGGGGGESTMIIDGSEMTPTLGRYEVLKELGKGAMGIVYLGRDPKINRQVAIKTMRFDEVEEDQIKDVKERFFREAEAAGRLNHPNIVAIYDAGDEHDLAYIAMELLAGVDLSDYIVKLKDKRVPPRVAIKMAGQVADALNYAGKQGIVHRDIKPANIMLLKNGNVKVTDFGIARVVESSKTQTGVVLGTPSYMSPEQVVGTKVDGRSDLFSLGVMLYEM</sequence>